<sequence>MKFYYFNSTHWDREWYQPYQEFRKYLVDAARELLRIFDTEPEFRRFTFDGQTIVLEDITEIRPDWRPKLEELIRSGRLSVGPWYVMPDEFLVSGEAMIRNLQVGRRIAAEYGARAWPVGYACDIFGHIAQLPQIFAGFGFEGAVVWRGTRGEDGGHFVLWESPDGTRLKTLNLSRWSGYSDFTLNVRGMLPVPLDEAAFKEKFRKFVEEDTENWGDVFVLSDAFDHATPFGETEKMFRCIRELYPEAEIIHTDYTELFDREFGAEALPVIVGEQIYPADGIRNGGGQISSTLSSRCDLKRANDLCQNELELSVEPEMAIRTAAGDVESLPLLRYTWKHFLQNHAHDSICGCSVDQVHRTMLCRYDEVRNLDRMLDEEFRLIDRARITGKHIYASIRQNFKDDKECEAVAADGCYTLRLFNPLPRPVRRTMELELPFPAHASYPYPKRRGELFGYEFLNCFRLYDAAGNEIQYQLKSVRSNQLRAFYRQDSRRYDIYTVICAPELPPCGWCGIEVRPTDAFMRSFDTLTVTPLSASNGLIRLDVNPDGTFDLTDLRSKRSYRRMNDFRIDREIGDGWNHVRPVGNRRVCGAGNAQVVLTQDGPIRAEFEITRRYDVPRALRCEGTNREAYAGLAESDEIVTLEIVTTISIDRGSEVANCRTVVRNNLCDYRLQLLVPTGISGDYFLSQSFAHLERPAGRTEGKWSESFGEPEMIEKNFDGVLGKRDEKGGIAFLSRGGIHEGGALTDENGSLVITLLRAFGRTVQTNGETEGQVQGDRCFEYALDCFGPESCFTELFSRMQELRAPVSNYMLKTEEIAGRNEESFITVSGGLAFTSLKPAEDGAPGAVILRLVNFERGMRSAAVSTARPVSRAVLCRLDETEVSELGGGEFAVTAKPGEIVTLKLEFGQ</sequence>
<dbReference type="InterPro" id="IPR027291">
    <property type="entry name" value="Glyco_hydro_38_N_sf"/>
</dbReference>
<dbReference type="InterPro" id="IPR037094">
    <property type="entry name" value="Glyco_hydro_38_cen_sf"/>
</dbReference>
<dbReference type="InterPro" id="IPR028995">
    <property type="entry name" value="Glyco_hydro_57/38_cen_sf"/>
</dbReference>
<evidence type="ECO:0000313" key="7">
    <source>
        <dbReference type="Proteomes" id="UP000435649"/>
    </source>
</evidence>
<name>A0A844G579_9BACT</name>
<dbReference type="PANTHER" id="PTHR46017:SF2">
    <property type="entry name" value="MANNOSYLGLYCERATE HYDROLASE"/>
    <property type="match status" value="1"/>
</dbReference>
<reference evidence="6 7" key="1">
    <citation type="submission" date="2019-08" db="EMBL/GenBank/DDBJ databases">
        <title>In-depth cultivation of the pig gut microbiome towards novel bacterial diversity and tailored functional studies.</title>
        <authorList>
            <person name="Wylensek D."/>
            <person name="Hitch T.C.A."/>
            <person name="Clavel T."/>
        </authorList>
    </citation>
    <scope>NUCLEOTIDE SEQUENCE [LARGE SCALE GENOMIC DNA]</scope>
    <source>
        <strain evidence="6 7">BBE-744-WT-12</strain>
    </source>
</reference>
<protein>
    <recommendedName>
        <fullName evidence="5">Glycoside hydrolase family 38 central domain-containing protein</fullName>
    </recommendedName>
</protein>
<dbReference type="SUPFAM" id="SSF88688">
    <property type="entry name" value="Families 57/38 glycoside transferase middle domain"/>
    <property type="match status" value="1"/>
</dbReference>
<dbReference type="InterPro" id="IPR015341">
    <property type="entry name" value="Glyco_hydro_38_cen"/>
</dbReference>
<dbReference type="InterPro" id="IPR011013">
    <property type="entry name" value="Gal_mutarotase_sf_dom"/>
</dbReference>
<dbReference type="Pfam" id="PF01074">
    <property type="entry name" value="Glyco_hydro_38N"/>
    <property type="match status" value="1"/>
</dbReference>
<comment type="similarity">
    <text evidence="1">Belongs to the glycosyl hydrolase 38 family.</text>
</comment>
<evidence type="ECO:0000256" key="1">
    <source>
        <dbReference type="ARBA" id="ARBA00009792"/>
    </source>
</evidence>
<dbReference type="Proteomes" id="UP000435649">
    <property type="component" value="Unassembled WGS sequence"/>
</dbReference>
<dbReference type="SUPFAM" id="SSF88713">
    <property type="entry name" value="Glycoside hydrolase/deacetylase"/>
    <property type="match status" value="1"/>
</dbReference>
<dbReference type="Gene3D" id="1.20.1270.50">
    <property type="entry name" value="Glycoside hydrolase family 38, central domain"/>
    <property type="match status" value="1"/>
</dbReference>
<dbReference type="SUPFAM" id="SSF74650">
    <property type="entry name" value="Galactose mutarotase-like"/>
    <property type="match status" value="1"/>
</dbReference>
<dbReference type="GO" id="GO:0030246">
    <property type="term" value="F:carbohydrate binding"/>
    <property type="evidence" value="ECO:0007669"/>
    <property type="project" value="InterPro"/>
</dbReference>
<keyword evidence="4" id="KW-0326">Glycosidase</keyword>
<dbReference type="GO" id="GO:0006013">
    <property type="term" value="P:mannose metabolic process"/>
    <property type="evidence" value="ECO:0007669"/>
    <property type="project" value="InterPro"/>
</dbReference>
<keyword evidence="2" id="KW-0479">Metal-binding</keyword>
<dbReference type="Gene3D" id="3.20.110.10">
    <property type="entry name" value="Glycoside hydrolase 38, N terminal domain"/>
    <property type="match status" value="1"/>
</dbReference>
<dbReference type="Pfam" id="PF17677">
    <property type="entry name" value="Glyco_hydro38C2"/>
    <property type="match status" value="1"/>
</dbReference>
<feature type="domain" description="Glycoside hydrolase family 38 central" evidence="5">
    <location>
        <begin position="291"/>
        <end position="364"/>
    </location>
</feature>
<evidence type="ECO:0000256" key="4">
    <source>
        <dbReference type="ARBA" id="ARBA00023295"/>
    </source>
</evidence>
<dbReference type="Gene3D" id="2.70.98.30">
    <property type="entry name" value="Golgi alpha-mannosidase II, domain 4"/>
    <property type="match status" value="1"/>
</dbReference>
<gene>
    <name evidence="6" type="ORF">FYJ85_18080</name>
</gene>
<dbReference type="GO" id="GO:0046872">
    <property type="term" value="F:metal ion binding"/>
    <property type="evidence" value="ECO:0007669"/>
    <property type="project" value="UniProtKB-KW"/>
</dbReference>
<evidence type="ECO:0000256" key="2">
    <source>
        <dbReference type="ARBA" id="ARBA00022723"/>
    </source>
</evidence>
<evidence type="ECO:0000256" key="3">
    <source>
        <dbReference type="ARBA" id="ARBA00022801"/>
    </source>
</evidence>
<dbReference type="InterPro" id="IPR011330">
    <property type="entry name" value="Glyco_hydro/deAcase_b/a-brl"/>
</dbReference>
<dbReference type="InterPro" id="IPR041147">
    <property type="entry name" value="GH38_C"/>
</dbReference>
<dbReference type="SMART" id="SM00872">
    <property type="entry name" value="Alpha-mann_mid"/>
    <property type="match status" value="1"/>
</dbReference>
<dbReference type="InterPro" id="IPR000602">
    <property type="entry name" value="Glyco_hydro_38_N"/>
</dbReference>
<accession>A0A844G579</accession>
<dbReference type="RefSeq" id="WP_154420004.1">
    <property type="nucleotide sequence ID" value="NZ_VUNS01000026.1"/>
</dbReference>
<evidence type="ECO:0000313" key="6">
    <source>
        <dbReference type="EMBL" id="MST98947.1"/>
    </source>
</evidence>
<comment type="caution">
    <text evidence="6">The sequence shown here is derived from an EMBL/GenBank/DDBJ whole genome shotgun (WGS) entry which is preliminary data.</text>
</comment>
<dbReference type="GO" id="GO:0004559">
    <property type="term" value="F:alpha-mannosidase activity"/>
    <property type="evidence" value="ECO:0007669"/>
    <property type="project" value="InterPro"/>
</dbReference>
<evidence type="ECO:0000259" key="5">
    <source>
        <dbReference type="SMART" id="SM00872"/>
    </source>
</evidence>
<dbReference type="AlphaFoldDB" id="A0A844G579"/>
<dbReference type="PANTHER" id="PTHR46017">
    <property type="entry name" value="ALPHA-MANNOSIDASE 2C1"/>
    <property type="match status" value="1"/>
</dbReference>
<dbReference type="GO" id="GO:0009313">
    <property type="term" value="P:oligosaccharide catabolic process"/>
    <property type="evidence" value="ECO:0007669"/>
    <property type="project" value="TreeGrafter"/>
</dbReference>
<keyword evidence="3" id="KW-0378">Hydrolase</keyword>
<proteinExistence type="inferred from homology"/>
<keyword evidence="7" id="KW-1185">Reference proteome</keyword>
<dbReference type="EMBL" id="VUNS01000026">
    <property type="protein sequence ID" value="MST98947.1"/>
    <property type="molecule type" value="Genomic_DNA"/>
</dbReference>
<organism evidence="6 7">
    <name type="scientific">Victivallis lenta</name>
    <dbReference type="NCBI Taxonomy" id="2606640"/>
    <lineage>
        <taxon>Bacteria</taxon>
        <taxon>Pseudomonadati</taxon>
        <taxon>Lentisphaerota</taxon>
        <taxon>Lentisphaeria</taxon>
        <taxon>Victivallales</taxon>
        <taxon>Victivallaceae</taxon>
        <taxon>Victivallis</taxon>
    </lineage>
</organism>